<reference evidence="2" key="1">
    <citation type="journal article" date="2020" name="Stud. Mycol.">
        <title>101 Dothideomycetes genomes: a test case for predicting lifestyles and emergence of pathogens.</title>
        <authorList>
            <person name="Haridas S."/>
            <person name="Albert R."/>
            <person name="Binder M."/>
            <person name="Bloem J."/>
            <person name="Labutti K."/>
            <person name="Salamov A."/>
            <person name="Andreopoulos B."/>
            <person name="Baker S."/>
            <person name="Barry K."/>
            <person name="Bills G."/>
            <person name="Bluhm B."/>
            <person name="Cannon C."/>
            <person name="Castanera R."/>
            <person name="Culley D."/>
            <person name="Daum C."/>
            <person name="Ezra D."/>
            <person name="Gonzalez J."/>
            <person name="Henrissat B."/>
            <person name="Kuo A."/>
            <person name="Liang C."/>
            <person name="Lipzen A."/>
            <person name="Lutzoni F."/>
            <person name="Magnuson J."/>
            <person name="Mondo S."/>
            <person name="Nolan M."/>
            <person name="Ohm R."/>
            <person name="Pangilinan J."/>
            <person name="Park H.-J."/>
            <person name="Ramirez L."/>
            <person name="Alfaro M."/>
            <person name="Sun H."/>
            <person name="Tritt A."/>
            <person name="Yoshinaga Y."/>
            <person name="Zwiers L.-H."/>
            <person name="Turgeon B."/>
            <person name="Goodwin S."/>
            <person name="Spatafora J."/>
            <person name="Crous P."/>
            <person name="Grigoriev I."/>
        </authorList>
    </citation>
    <scope>NUCLEOTIDE SEQUENCE</scope>
    <source>
        <strain evidence="2">CBS 207.26</strain>
    </source>
</reference>
<dbReference type="EMBL" id="ML994650">
    <property type="protein sequence ID" value="KAF2181959.1"/>
    <property type="molecule type" value="Genomic_DNA"/>
</dbReference>
<proteinExistence type="predicted"/>
<dbReference type="Proteomes" id="UP000800200">
    <property type="component" value="Unassembled WGS sequence"/>
</dbReference>
<accession>A0A6A6DUQ2</accession>
<feature type="compositionally biased region" description="Polar residues" evidence="1">
    <location>
        <begin position="110"/>
        <end position="129"/>
    </location>
</feature>
<feature type="region of interest" description="Disordered" evidence="1">
    <location>
        <begin position="102"/>
        <end position="132"/>
    </location>
</feature>
<organism evidence="2 3">
    <name type="scientific">Zopfia rhizophila CBS 207.26</name>
    <dbReference type="NCBI Taxonomy" id="1314779"/>
    <lineage>
        <taxon>Eukaryota</taxon>
        <taxon>Fungi</taxon>
        <taxon>Dikarya</taxon>
        <taxon>Ascomycota</taxon>
        <taxon>Pezizomycotina</taxon>
        <taxon>Dothideomycetes</taxon>
        <taxon>Dothideomycetes incertae sedis</taxon>
        <taxon>Zopfiaceae</taxon>
        <taxon>Zopfia</taxon>
    </lineage>
</organism>
<evidence type="ECO:0000313" key="3">
    <source>
        <dbReference type="Proteomes" id="UP000800200"/>
    </source>
</evidence>
<evidence type="ECO:0000256" key="1">
    <source>
        <dbReference type="SAM" id="MobiDB-lite"/>
    </source>
</evidence>
<name>A0A6A6DUQ2_9PEZI</name>
<keyword evidence="3" id="KW-1185">Reference proteome</keyword>
<sequence>MSESVPEIQLPPQSVAEERKFKKFIINLEGESDDDSGDEFCCESDDESEDSDYESPPPQPTHSSRHGASDPNFPYNWKYTMFERAKRQVERLAAHAERLAAWEKKHGKNSKWNQRQSDQTPGVSAPSNEGKSREDFKKWIDVEIITQSAPEDVPIENPEKTVVHLPPFVCETGVIYLVTKEGDMKGKTEVMVF</sequence>
<dbReference type="AlphaFoldDB" id="A0A6A6DUQ2"/>
<feature type="region of interest" description="Disordered" evidence="1">
    <location>
        <begin position="28"/>
        <end position="72"/>
    </location>
</feature>
<feature type="compositionally biased region" description="Acidic residues" evidence="1">
    <location>
        <begin position="30"/>
        <end position="53"/>
    </location>
</feature>
<protein>
    <submittedName>
        <fullName evidence="2">Uncharacterized protein</fullName>
    </submittedName>
</protein>
<evidence type="ECO:0000313" key="2">
    <source>
        <dbReference type="EMBL" id="KAF2181959.1"/>
    </source>
</evidence>
<gene>
    <name evidence="2" type="ORF">K469DRAFT_691576</name>
</gene>